<gene>
    <name evidence="12" type="ORF">HLPCO_001897</name>
</gene>
<dbReference type="SMART" id="SM00382">
    <property type="entry name" value="AAA"/>
    <property type="match status" value="1"/>
</dbReference>
<dbReference type="eggNOG" id="COG1136">
    <property type="taxonomic scope" value="Bacteria"/>
</dbReference>
<feature type="domain" description="ABC transporter" evidence="11">
    <location>
        <begin position="8"/>
        <end position="245"/>
    </location>
</feature>
<dbReference type="RefSeq" id="WP_008827410.1">
    <property type="nucleotide sequence ID" value="NZ_AFNU02000006.1"/>
</dbReference>
<keyword evidence="2" id="KW-0813">Transport</keyword>
<keyword evidence="3" id="KW-1003">Cell membrane</keyword>
<feature type="transmembrane region" description="Helical" evidence="10">
    <location>
        <begin position="727"/>
        <end position="747"/>
    </location>
</feature>
<dbReference type="GO" id="GO:0022857">
    <property type="term" value="F:transmembrane transporter activity"/>
    <property type="evidence" value="ECO:0007669"/>
    <property type="project" value="UniProtKB-ARBA"/>
</dbReference>
<sequence length="875" mass="100137">MSRGDVILRLVELSKVFRGEKNVTALNNISTSFKRGEFVAVVGRSGSGKSTLINILGGLDRPTSGDYFCEGNNVSRLNEGHWDALRNKKIGFVFQNYFLIEYLTVYQNVEIALQFQNVPKTMKDAKIRDIIDKVGLKKHIHKRPSQLSGGQRQRVAIARALVKDPDIILADEPTGALDYKTADEVIKILKGESEDRLVVMVTHDRSIANKYANRIIEIENGDFKHDLVKEEIEQTYQNVFRKIKPVSLKKRDKFKMTFNKLKSSLIRNFFIAFSLALAFSFSIIFNGMDRGINDGYENYYDALENTDSNSFTVVTEEGMIEQSEFQALLSRMNNKLTTSNEELSIVVGNSADVIVYNDMVYNTKNDFSDPDLFADHKLRLLESNLRDYEYDKLLLGGSSLPKGSNAIMVTSQFIKTYYGAMSKAEIKSYVGNEISVPRYTFTKQPSLPLVKQLLNNSVVTSDGVILFKDDPSIQENTHDIRYMEIKVPNYCYSQEELTDFYKGECNTYFSNDLDDSFATYEDYKAYIDKLKNVTGSISGDDTYYNLLKRSNALYYIDDYNNSTYLTDVYEYIYQYTQKTDLIDAFYKDMNQRTTFRIVGIVDNLHESIIYMPKDQYNGLFQTEDTSLEFVSSFHTVHYKGTDHDEVEQTEDYKQSIFYILSGSSYLLEGLKVTNTDPLSKTNLCNQDVIADAKTKEETILDSVFYVNNYKGCMEEKRASSYLDMLNLLFSSFFNILMVAAILFYSMLIKVIFKARINEIGVLRSVGSTIKDIKRLFFYEVLYIFLLASILSLLLIVVLKYGADYWFMTLTNSDSRVISYANVSLLLGNNHSIVNISYINLLVQIIIVIALIMYLSNKNVSKVVNTNPIDILREVV</sequence>
<proteinExistence type="inferred from homology"/>
<comment type="similarity">
    <text evidence="9">Belongs to the ABC transporter superfamily. Macrolide exporter (TC 3.A.1.122) family.</text>
</comment>
<dbReference type="PANTHER" id="PTHR42798:SF6">
    <property type="entry name" value="CELL DIVISION ATP-BINDING PROTEIN FTSE"/>
    <property type="match status" value="1"/>
</dbReference>
<keyword evidence="8 10" id="KW-0472">Membrane</keyword>
<dbReference type="Proteomes" id="UP000005707">
    <property type="component" value="Unassembled WGS sequence"/>
</dbReference>
<dbReference type="InterPro" id="IPR003593">
    <property type="entry name" value="AAA+_ATPase"/>
</dbReference>
<evidence type="ECO:0000256" key="10">
    <source>
        <dbReference type="SAM" id="Phobius"/>
    </source>
</evidence>
<evidence type="ECO:0000256" key="6">
    <source>
        <dbReference type="ARBA" id="ARBA00022840"/>
    </source>
</evidence>
<dbReference type="GO" id="GO:0098796">
    <property type="term" value="C:membrane protein complex"/>
    <property type="evidence" value="ECO:0007669"/>
    <property type="project" value="UniProtKB-ARBA"/>
</dbReference>
<dbReference type="Pfam" id="PF00005">
    <property type="entry name" value="ABC_tran"/>
    <property type="match status" value="1"/>
</dbReference>
<reference evidence="12 13" key="2">
    <citation type="journal article" date="2013" name="PLoS ONE">
        <title>INDIGO - INtegrated Data Warehouse of MIcrobial GenOmes with Examples from the Red Sea Extremophiles.</title>
        <authorList>
            <person name="Alam I."/>
            <person name="Antunes A."/>
            <person name="Kamau A.A."/>
            <person name="Ba Alawi W."/>
            <person name="Kalkatawi M."/>
            <person name="Stingl U."/>
            <person name="Bajic V.B."/>
        </authorList>
    </citation>
    <scope>NUCLEOTIDE SEQUENCE [LARGE SCALE GENOMIC DNA]</scope>
    <source>
        <strain evidence="12 13">SSD-17B</strain>
    </source>
</reference>
<dbReference type="PROSITE" id="PS00211">
    <property type="entry name" value="ABC_TRANSPORTER_1"/>
    <property type="match status" value="1"/>
</dbReference>
<accession>U2EA40</accession>
<dbReference type="InterPro" id="IPR027417">
    <property type="entry name" value="P-loop_NTPase"/>
</dbReference>
<keyword evidence="6 12" id="KW-0067">ATP-binding</keyword>
<evidence type="ECO:0000256" key="4">
    <source>
        <dbReference type="ARBA" id="ARBA00022692"/>
    </source>
</evidence>
<keyword evidence="4 10" id="KW-0812">Transmembrane</keyword>
<reference evidence="12 13" key="1">
    <citation type="journal article" date="2011" name="J. Bacteriol.">
        <title>Genome sequence of Haloplasma contractile, an unusual contractile bacterium from a deep-sea anoxic brine lake.</title>
        <authorList>
            <person name="Antunes A."/>
            <person name="Alam I."/>
            <person name="El Dorry H."/>
            <person name="Siam R."/>
            <person name="Robertson A."/>
            <person name="Bajic V.B."/>
            <person name="Stingl U."/>
        </authorList>
    </citation>
    <scope>NUCLEOTIDE SEQUENCE [LARGE SCALE GENOMIC DNA]</scope>
    <source>
        <strain evidence="12 13">SSD-17B</strain>
    </source>
</reference>
<keyword evidence="12" id="KW-0378">Hydrolase</keyword>
<dbReference type="Pfam" id="PF02687">
    <property type="entry name" value="FtsX"/>
    <property type="match status" value="1"/>
</dbReference>
<dbReference type="Gene3D" id="3.40.50.300">
    <property type="entry name" value="P-loop containing nucleotide triphosphate hydrolases"/>
    <property type="match status" value="1"/>
</dbReference>
<keyword evidence="7 10" id="KW-1133">Transmembrane helix</keyword>
<evidence type="ECO:0000256" key="9">
    <source>
        <dbReference type="ARBA" id="ARBA00038388"/>
    </source>
</evidence>
<dbReference type="InterPro" id="IPR017911">
    <property type="entry name" value="MacB-like_ATP-bd"/>
</dbReference>
<evidence type="ECO:0000256" key="7">
    <source>
        <dbReference type="ARBA" id="ARBA00022989"/>
    </source>
</evidence>
<evidence type="ECO:0000259" key="11">
    <source>
        <dbReference type="PROSITE" id="PS50893"/>
    </source>
</evidence>
<organism evidence="12 13">
    <name type="scientific">Haloplasma contractile SSD-17B</name>
    <dbReference type="NCBI Taxonomy" id="1033810"/>
    <lineage>
        <taxon>Bacteria</taxon>
        <taxon>Bacillati</taxon>
        <taxon>Mycoplasmatota</taxon>
        <taxon>Mollicutes</taxon>
        <taxon>Haloplasmatales</taxon>
        <taxon>Haloplasmataceae</taxon>
        <taxon>Haloplasma</taxon>
    </lineage>
</organism>
<comment type="caution">
    <text evidence="12">The sequence shown here is derived from an EMBL/GenBank/DDBJ whole genome shotgun (WGS) entry which is preliminary data.</text>
</comment>
<dbReference type="InterPro" id="IPR017871">
    <property type="entry name" value="ABC_transporter-like_CS"/>
</dbReference>
<feature type="transmembrane region" description="Helical" evidence="10">
    <location>
        <begin position="265"/>
        <end position="285"/>
    </location>
</feature>
<dbReference type="GO" id="GO:0005524">
    <property type="term" value="F:ATP binding"/>
    <property type="evidence" value="ECO:0007669"/>
    <property type="project" value="UniProtKB-KW"/>
</dbReference>
<dbReference type="InParanoid" id="U2EA40"/>
<dbReference type="EMBL" id="AFNU02000006">
    <property type="protein sequence ID" value="ERJ11983.1"/>
    <property type="molecule type" value="Genomic_DNA"/>
</dbReference>
<dbReference type="InterPro" id="IPR003838">
    <property type="entry name" value="ABC3_permease_C"/>
</dbReference>
<keyword evidence="5" id="KW-0547">Nucleotide-binding</keyword>
<dbReference type="EC" id="3.6.3.-" evidence="12"/>
<evidence type="ECO:0000256" key="3">
    <source>
        <dbReference type="ARBA" id="ARBA00022475"/>
    </source>
</evidence>
<protein>
    <submittedName>
        <fullName evidence="12">Macrolide transport system ATP-binding-permease protein</fullName>
        <ecNumber evidence="12">3.6.3.-</ecNumber>
    </submittedName>
</protein>
<evidence type="ECO:0000256" key="5">
    <source>
        <dbReference type="ARBA" id="ARBA00022741"/>
    </source>
</evidence>
<evidence type="ECO:0000256" key="1">
    <source>
        <dbReference type="ARBA" id="ARBA00004429"/>
    </source>
</evidence>
<evidence type="ECO:0000313" key="12">
    <source>
        <dbReference type="EMBL" id="ERJ11983.1"/>
    </source>
</evidence>
<keyword evidence="13" id="KW-1185">Reference proteome</keyword>
<dbReference type="PROSITE" id="PS50893">
    <property type="entry name" value="ABC_TRANSPORTER_2"/>
    <property type="match status" value="1"/>
</dbReference>
<dbReference type="InterPro" id="IPR003439">
    <property type="entry name" value="ABC_transporter-like_ATP-bd"/>
</dbReference>
<dbReference type="OrthoDB" id="9801477at2"/>
<evidence type="ECO:0000256" key="8">
    <source>
        <dbReference type="ARBA" id="ARBA00023136"/>
    </source>
</evidence>
<dbReference type="SUPFAM" id="SSF52540">
    <property type="entry name" value="P-loop containing nucleoside triphosphate hydrolases"/>
    <property type="match status" value="1"/>
</dbReference>
<dbReference type="FunFam" id="3.40.50.300:FF:000032">
    <property type="entry name" value="Export ABC transporter ATP-binding protein"/>
    <property type="match status" value="1"/>
</dbReference>
<dbReference type="GO" id="GO:0005886">
    <property type="term" value="C:plasma membrane"/>
    <property type="evidence" value="ECO:0007669"/>
    <property type="project" value="UniProtKB-SubCell"/>
</dbReference>
<dbReference type="GO" id="GO:0016887">
    <property type="term" value="F:ATP hydrolysis activity"/>
    <property type="evidence" value="ECO:0007669"/>
    <property type="project" value="InterPro"/>
</dbReference>
<evidence type="ECO:0000256" key="2">
    <source>
        <dbReference type="ARBA" id="ARBA00022448"/>
    </source>
</evidence>
<dbReference type="STRING" id="1033810.HLPCO_001897"/>
<dbReference type="CDD" id="cd03255">
    <property type="entry name" value="ABC_MJ0796_LolCDE_FtsE"/>
    <property type="match status" value="1"/>
</dbReference>
<feature type="transmembrane region" description="Helical" evidence="10">
    <location>
        <begin position="780"/>
        <end position="802"/>
    </location>
</feature>
<feature type="transmembrane region" description="Helical" evidence="10">
    <location>
        <begin position="835"/>
        <end position="854"/>
    </location>
</feature>
<name>U2EA40_9MOLU</name>
<comment type="subcellular location">
    <subcellularLocation>
        <location evidence="1">Cell inner membrane</location>
        <topology evidence="1">Multi-pass membrane protein</topology>
    </subcellularLocation>
</comment>
<evidence type="ECO:0000313" key="13">
    <source>
        <dbReference type="Proteomes" id="UP000005707"/>
    </source>
</evidence>
<dbReference type="AlphaFoldDB" id="U2EA40"/>
<dbReference type="PANTHER" id="PTHR42798">
    <property type="entry name" value="LIPOPROTEIN-RELEASING SYSTEM ATP-BINDING PROTEIN LOLD"/>
    <property type="match status" value="1"/>
</dbReference>